<dbReference type="AlphaFoldDB" id="A2Q1G1"/>
<reference evidence="3" key="2">
    <citation type="submission" date="2007-03" db="EMBL/GenBank/DDBJ databases">
        <authorList>
            <consortium name="The International Medicago Genome Annotation Group"/>
        </authorList>
    </citation>
    <scope>NUCLEOTIDE SEQUENCE</scope>
</reference>
<dbReference type="SUPFAM" id="SSF53098">
    <property type="entry name" value="Ribonuclease H-like"/>
    <property type="match status" value="1"/>
</dbReference>
<dbReference type="InterPro" id="IPR052929">
    <property type="entry name" value="RNase_H-like_EbsB-rel"/>
</dbReference>
<dbReference type="GO" id="GO:0016740">
    <property type="term" value="F:transferase activity"/>
    <property type="evidence" value="ECO:0007669"/>
    <property type="project" value="UniProtKB-KW"/>
</dbReference>
<dbReference type="InterPro" id="IPR036397">
    <property type="entry name" value="RNaseH_sf"/>
</dbReference>
<dbReference type="Pfam" id="PF13456">
    <property type="entry name" value="RVT_3"/>
    <property type="match status" value="1"/>
</dbReference>
<evidence type="ECO:0000256" key="1">
    <source>
        <dbReference type="SAM" id="MobiDB-lite"/>
    </source>
</evidence>
<dbReference type="ExpressionAtlas" id="A2Q1G1">
    <property type="expression patterns" value="differential"/>
</dbReference>
<accession>A2Q1G1</accession>
<reference evidence="3" key="1">
    <citation type="submission" date="2004-07" db="EMBL/GenBank/DDBJ databases">
        <authorList>
            <person name="Town C.D."/>
        </authorList>
    </citation>
    <scope>NUCLEOTIDE SEQUENCE</scope>
</reference>
<dbReference type="PANTHER" id="PTHR47074:SF48">
    <property type="entry name" value="POLYNUCLEOTIDYL TRANSFERASE, RIBONUCLEASE H-LIKE SUPERFAMILY PROTEIN"/>
    <property type="match status" value="1"/>
</dbReference>
<dbReference type="Gene3D" id="3.30.420.10">
    <property type="entry name" value="Ribonuclease H-like superfamily/Ribonuclease H"/>
    <property type="match status" value="1"/>
</dbReference>
<evidence type="ECO:0000313" key="3">
    <source>
        <dbReference type="EMBL" id="ABN05778.1"/>
    </source>
</evidence>
<dbReference type="GO" id="GO:0003676">
    <property type="term" value="F:nucleic acid binding"/>
    <property type="evidence" value="ECO:0007669"/>
    <property type="project" value="InterPro"/>
</dbReference>
<proteinExistence type="predicted"/>
<name>A2Q1G1_MEDTR</name>
<sequence>MGFKDLTAFNVAMLGKQGWQLQTNLESLVSKIFKARYYPNSSYLDARLGHNPSFVWRSILNAKVVVRQGARWKIGTGFNIPIISEPWIGVGSSIPPVGDDMLALQPFSIQFSDSSEAAKQWCQLSLIVCQVRRPNEDSYHILFHCPIAIDIWQTTNIWHLITPSLNQFDNAPDIIFNLLQRLSAAQIENIVTIMWSLWKARNLRLWQQVSDSTVTILERARHLLEGWRNVNRKQASIRQDNSSSIPSSSHHNGDTNVRWRRPTSGFGICIRDSDGNHVCSKIMFFSPTCSIDVGEALGLHHAIRWIHELQLTNVDFEVDSKRVADYFNNGWEMSPNLVQL</sequence>
<keyword evidence="3" id="KW-0808">Transferase</keyword>
<evidence type="ECO:0000259" key="2">
    <source>
        <dbReference type="Pfam" id="PF13456"/>
    </source>
</evidence>
<dbReference type="EMBL" id="AC148815">
    <property type="protein sequence ID" value="ABN05778.1"/>
    <property type="molecule type" value="Genomic_DNA"/>
</dbReference>
<organism evidence="3">
    <name type="scientific">Medicago truncatula</name>
    <name type="common">Barrel medic</name>
    <name type="synonym">Medicago tribuloides</name>
    <dbReference type="NCBI Taxonomy" id="3880"/>
    <lineage>
        <taxon>Eukaryota</taxon>
        <taxon>Viridiplantae</taxon>
        <taxon>Streptophyta</taxon>
        <taxon>Embryophyta</taxon>
        <taxon>Tracheophyta</taxon>
        <taxon>Spermatophyta</taxon>
        <taxon>Magnoliopsida</taxon>
        <taxon>eudicotyledons</taxon>
        <taxon>Gunneridae</taxon>
        <taxon>Pentapetalae</taxon>
        <taxon>rosids</taxon>
        <taxon>fabids</taxon>
        <taxon>Fabales</taxon>
        <taxon>Fabaceae</taxon>
        <taxon>Papilionoideae</taxon>
        <taxon>50 kb inversion clade</taxon>
        <taxon>NPAAA clade</taxon>
        <taxon>Hologalegina</taxon>
        <taxon>IRL clade</taxon>
        <taxon>Trifolieae</taxon>
        <taxon>Medicago</taxon>
    </lineage>
</organism>
<dbReference type="InterPro" id="IPR012337">
    <property type="entry name" value="RNaseH-like_sf"/>
</dbReference>
<dbReference type="GO" id="GO:0004523">
    <property type="term" value="F:RNA-DNA hybrid ribonuclease activity"/>
    <property type="evidence" value="ECO:0007669"/>
    <property type="project" value="InterPro"/>
</dbReference>
<feature type="region of interest" description="Disordered" evidence="1">
    <location>
        <begin position="237"/>
        <end position="256"/>
    </location>
</feature>
<gene>
    <name evidence="3" type="ORF">MtrDRAFT_AC148815g39v2</name>
</gene>
<dbReference type="PANTHER" id="PTHR47074">
    <property type="entry name" value="BNAC02G40300D PROTEIN"/>
    <property type="match status" value="1"/>
</dbReference>
<dbReference type="InterPro" id="IPR002156">
    <property type="entry name" value="RNaseH_domain"/>
</dbReference>
<feature type="domain" description="RNase H type-1" evidence="2">
    <location>
        <begin position="253"/>
        <end position="337"/>
    </location>
</feature>
<protein>
    <submittedName>
        <fullName evidence="3">Polynucleotidyl transferase, Ribonuclease H fold</fullName>
    </submittedName>
</protein>